<feature type="non-terminal residue" evidence="2">
    <location>
        <position position="148"/>
    </location>
</feature>
<feature type="domain" description="BTB" evidence="1">
    <location>
        <begin position="23"/>
        <end position="95"/>
    </location>
</feature>
<dbReference type="PROSITE" id="PS50097">
    <property type="entry name" value="BTB"/>
    <property type="match status" value="1"/>
</dbReference>
<name>A0A9N9CXT2_9GLOM</name>
<evidence type="ECO:0000259" key="1">
    <source>
        <dbReference type="PROSITE" id="PS50097"/>
    </source>
</evidence>
<comment type="caution">
    <text evidence="2">The sequence shown here is derived from an EMBL/GenBank/DDBJ whole genome shotgun (WGS) entry which is preliminary data.</text>
</comment>
<dbReference type="InterPro" id="IPR011333">
    <property type="entry name" value="SKP1/BTB/POZ_sf"/>
</dbReference>
<dbReference type="OrthoDB" id="6426401at2759"/>
<sequence>MKGRLYKRLSCDFGKILEDGDRYDVVIEVGELPINQSYNVHSIILRHRCPSLYKELNEISLDTSDVKTIYKPHISTKAFTIIIKYIYCGKRAIKNFHHEQGGPAFGSLDFQLEGNFKTGKSGYCLRYDYETPIRSERSFSVKDYEVFQ</sequence>
<dbReference type="InterPro" id="IPR000210">
    <property type="entry name" value="BTB/POZ_dom"/>
</dbReference>
<proteinExistence type="predicted"/>
<keyword evidence="3" id="KW-1185">Reference proteome</keyword>
<dbReference type="AlphaFoldDB" id="A0A9N9CXT2"/>
<dbReference type="Proteomes" id="UP000789342">
    <property type="component" value="Unassembled WGS sequence"/>
</dbReference>
<dbReference type="Gene3D" id="3.30.710.10">
    <property type="entry name" value="Potassium Channel Kv1.1, Chain A"/>
    <property type="match status" value="1"/>
</dbReference>
<gene>
    <name evidence="2" type="ORF">AMORRO_LOCUS8526</name>
</gene>
<evidence type="ECO:0000313" key="2">
    <source>
        <dbReference type="EMBL" id="CAG8617917.1"/>
    </source>
</evidence>
<dbReference type="Pfam" id="PF00651">
    <property type="entry name" value="BTB"/>
    <property type="match status" value="1"/>
</dbReference>
<organism evidence="2 3">
    <name type="scientific">Acaulospora morrowiae</name>
    <dbReference type="NCBI Taxonomy" id="94023"/>
    <lineage>
        <taxon>Eukaryota</taxon>
        <taxon>Fungi</taxon>
        <taxon>Fungi incertae sedis</taxon>
        <taxon>Mucoromycota</taxon>
        <taxon>Glomeromycotina</taxon>
        <taxon>Glomeromycetes</taxon>
        <taxon>Diversisporales</taxon>
        <taxon>Acaulosporaceae</taxon>
        <taxon>Acaulospora</taxon>
    </lineage>
</organism>
<accession>A0A9N9CXT2</accession>
<dbReference type="CDD" id="cd18186">
    <property type="entry name" value="BTB_POZ_ZBTB_KLHL-like"/>
    <property type="match status" value="1"/>
</dbReference>
<reference evidence="2" key="1">
    <citation type="submission" date="2021-06" db="EMBL/GenBank/DDBJ databases">
        <authorList>
            <person name="Kallberg Y."/>
            <person name="Tangrot J."/>
            <person name="Rosling A."/>
        </authorList>
    </citation>
    <scope>NUCLEOTIDE SEQUENCE</scope>
    <source>
        <strain evidence="2">CL551</strain>
    </source>
</reference>
<dbReference type="EMBL" id="CAJVPV010007369">
    <property type="protein sequence ID" value="CAG8617917.1"/>
    <property type="molecule type" value="Genomic_DNA"/>
</dbReference>
<evidence type="ECO:0000313" key="3">
    <source>
        <dbReference type="Proteomes" id="UP000789342"/>
    </source>
</evidence>
<protein>
    <submittedName>
        <fullName evidence="2">16608_t:CDS:1</fullName>
    </submittedName>
</protein>
<dbReference type="SUPFAM" id="SSF54695">
    <property type="entry name" value="POZ domain"/>
    <property type="match status" value="1"/>
</dbReference>